<dbReference type="PIRSF" id="PIRSF016789">
    <property type="entry name" value="DUF454"/>
    <property type="match status" value="1"/>
</dbReference>
<evidence type="ECO:0008006" key="4">
    <source>
        <dbReference type="Google" id="ProtNLM"/>
    </source>
</evidence>
<keyword evidence="1" id="KW-0472">Membrane</keyword>
<feature type="transmembrane region" description="Helical" evidence="1">
    <location>
        <begin position="97"/>
        <end position="115"/>
    </location>
</feature>
<evidence type="ECO:0000256" key="1">
    <source>
        <dbReference type="SAM" id="Phobius"/>
    </source>
</evidence>
<dbReference type="GO" id="GO:0005886">
    <property type="term" value="C:plasma membrane"/>
    <property type="evidence" value="ECO:0007669"/>
    <property type="project" value="TreeGrafter"/>
</dbReference>
<reference evidence="2 3" key="1">
    <citation type="submission" date="2015-03" db="EMBL/GenBank/DDBJ databases">
        <title>Draft Genome Sequence of S. carnosus subsp. utilis LTH 7013, Isolated from South Tirolean Ham.</title>
        <authorList>
            <person name="Mueller A."/>
            <person name="Huptas C."/>
            <person name="Wenning M."/>
            <person name="Weiss A."/>
            <person name="Schmidt H."/>
        </authorList>
    </citation>
    <scope>NUCLEOTIDE SEQUENCE [LARGE SCALE GENOMIC DNA]</scope>
    <source>
        <strain evidence="2 3">LTH7013</strain>
    </source>
</reference>
<feature type="transmembrane region" description="Helical" evidence="1">
    <location>
        <begin position="74"/>
        <end position="91"/>
    </location>
</feature>
<dbReference type="AlphaFoldDB" id="A0AAJ0JN55"/>
<comment type="caution">
    <text evidence="2">The sequence shown here is derived from an EMBL/GenBank/DDBJ whole genome shotgun (WGS) entry which is preliminary data.</text>
</comment>
<dbReference type="Proteomes" id="UP000033530">
    <property type="component" value="Unassembled WGS sequence"/>
</dbReference>
<accession>A0AAJ0JN55</accession>
<evidence type="ECO:0000313" key="3">
    <source>
        <dbReference type="Proteomes" id="UP000033530"/>
    </source>
</evidence>
<sequence length="129" mass="14912">MKYVLMTLGLIFAGIGFVGIVVPLLPTTPFLLLAAICFSRSSKKFNHWLVNTKIHDEYVESFKRDKGFTLKKKFKLLTSLYILMGISIFIIDNLYIRITLLIMLFVQTVVLFTFVRTLPDNTKTKEQEE</sequence>
<dbReference type="InterPro" id="IPR007401">
    <property type="entry name" value="DUF454"/>
</dbReference>
<keyword evidence="1" id="KW-1133">Transmembrane helix</keyword>
<name>A0AAJ0JN55_STACA</name>
<dbReference type="EMBL" id="LAIU01000011">
    <property type="protein sequence ID" value="KKB24361.1"/>
    <property type="molecule type" value="Genomic_DNA"/>
</dbReference>
<organism evidence="2 3">
    <name type="scientific">Staphylococcus carnosus</name>
    <dbReference type="NCBI Taxonomy" id="1281"/>
    <lineage>
        <taxon>Bacteria</taxon>
        <taxon>Bacillati</taxon>
        <taxon>Bacillota</taxon>
        <taxon>Bacilli</taxon>
        <taxon>Bacillales</taxon>
        <taxon>Staphylococcaceae</taxon>
        <taxon>Staphylococcus</taxon>
    </lineage>
</organism>
<feature type="transmembrane region" description="Helical" evidence="1">
    <location>
        <begin position="6"/>
        <end position="38"/>
    </location>
</feature>
<dbReference type="PANTHER" id="PTHR35813:SF1">
    <property type="entry name" value="INNER MEMBRANE PROTEIN YBAN"/>
    <property type="match status" value="1"/>
</dbReference>
<gene>
    <name evidence="2" type="ORF">VV61_12305</name>
</gene>
<protein>
    <recommendedName>
        <fullName evidence="4">DUF454 domain-containing protein</fullName>
    </recommendedName>
</protein>
<dbReference type="RefSeq" id="WP_046100606.1">
    <property type="nucleotide sequence ID" value="NZ_BKAP01000015.1"/>
</dbReference>
<dbReference type="Pfam" id="PF04304">
    <property type="entry name" value="DUF454"/>
    <property type="match status" value="1"/>
</dbReference>
<proteinExistence type="predicted"/>
<dbReference type="PANTHER" id="PTHR35813">
    <property type="entry name" value="INNER MEMBRANE PROTEIN YBAN"/>
    <property type="match status" value="1"/>
</dbReference>
<keyword evidence="1" id="KW-0812">Transmembrane</keyword>
<evidence type="ECO:0000313" key="2">
    <source>
        <dbReference type="EMBL" id="KKB24361.1"/>
    </source>
</evidence>